<dbReference type="SMART" id="SM00448">
    <property type="entry name" value="REC"/>
    <property type="match status" value="1"/>
</dbReference>
<feature type="domain" description="Response regulatory" evidence="3">
    <location>
        <begin position="10"/>
        <end position="125"/>
    </location>
</feature>
<evidence type="ECO:0000259" key="3">
    <source>
        <dbReference type="PROSITE" id="PS50110"/>
    </source>
</evidence>
<dbReference type="PROSITE" id="PS50110">
    <property type="entry name" value="RESPONSE_REGULATORY"/>
    <property type="match status" value="1"/>
</dbReference>
<proteinExistence type="predicted"/>
<dbReference type="Pfam" id="PF00072">
    <property type="entry name" value="Response_reg"/>
    <property type="match status" value="1"/>
</dbReference>
<accession>A0ABT5C8K2</accession>
<gene>
    <name evidence="4" type="ORF">POL72_33620</name>
</gene>
<evidence type="ECO:0000313" key="5">
    <source>
        <dbReference type="Proteomes" id="UP001217485"/>
    </source>
</evidence>
<feature type="modified residue" description="4-aspartylphosphate" evidence="2">
    <location>
        <position position="60"/>
    </location>
</feature>
<evidence type="ECO:0000256" key="1">
    <source>
        <dbReference type="ARBA" id="ARBA00022553"/>
    </source>
</evidence>
<dbReference type="InterPro" id="IPR050595">
    <property type="entry name" value="Bact_response_regulator"/>
</dbReference>
<dbReference type="InterPro" id="IPR011006">
    <property type="entry name" value="CheY-like_superfamily"/>
</dbReference>
<dbReference type="Proteomes" id="UP001217485">
    <property type="component" value="Unassembled WGS sequence"/>
</dbReference>
<dbReference type="RefSeq" id="WP_272100873.1">
    <property type="nucleotide sequence ID" value="NZ_JAQNDK010000004.1"/>
</dbReference>
<organism evidence="4 5">
    <name type="scientific">Sorangium atrum</name>
    <dbReference type="NCBI Taxonomy" id="2995308"/>
    <lineage>
        <taxon>Bacteria</taxon>
        <taxon>Pseudomonadati</taxon>
        <taxon>Myxococcota</taxon>
        <taxon>Polyangia</taxon>
        <taxon>Polyangiales</taxon>
        <taxon>Polyangiaceae</taxon>
        <taxon>Sorangium</taxon>
    </lineage>
</organism>
<dbReference type="PANTHER" id="PTHR44591:SF23">
    <property type="entry name" value="CHEY SUBFAMILY"/>
    <property type="match status" value="1"/>
</dbReference>
<protein>
    <submittedName>
        <fullName evidence="4">Response regulator</fullName>
    </submittedName>
</protein>
<evidence type="ECO:0000256" key="2">
    <source>
        <dbReference type="PROSITE-ProRule" id="PRU00169"/>
    </source>
</evidence>
<keyword evidence="5" id="KW-1185">Reference proteome</keyword>
<name>A0ABT5C8K2_9BACT</name>
<evidence type="ECO:0000313" key="4">
    <source>
        <dbReference type="EMBL" id="MDC0682715.1"/>
    </source>
</evidence>
<dbReference type="PANTHER" id="PTHR44591">
    <property type="entry name" value="STRESS RESPONSE REGULATOR PROTEIN 1"/>
    <property type="match status" value="1"/>
</dbReference>
<dbReference type="Gene3D" id="3.40.50.2300">
    <property type="match status" value="1"/>
</dbReference>
<reference evidence="4 5" key="1">
    <citation type="submission" date="2023-01" db="EMBL/GenBank/DDBJ databases">
        <title>Minimal conservation of predation-associated metabolite biosynthetic gene clusters underscores biosynthetic potential of Myxococcota including descriptions for ten novel species: Archangium lansinium sp. nov., Myxococcus landrumus sp. nov., Nannocystis bai.</title>
        <authorList>
            <person name="Ahearne A."/>
            <person name="Stevens C."/>
            <person name="Dowd S."/>
        </authorList>
    </citation>
    <scope>NUCLEOTIDE SEQUENCE [LARGE SCALE GENOMIC DNA]</scope>
    <source>
        <strain evidence="4 5">WIWO2</strain>
    </source>
</reference>
<comment type="caution">
    <text evidence="4">The sequence shown here is derived from an EMBL/GenBank/DDBJ whole genome shotgun (WGS) entry which is preliminary data.</text>
</comment>
<dbReference type="SUPFAM" id="SSF52172">
    <property type="entry name" value="CheY-like"/>
    <property type="match status" value="1"/>
</dbReference>
<keyword evidence="1 2" id="KW-0597">Phosphoprotein</keyword>
<dbReference type="InterPro" id="IPR001789">
    <property type="entry name" value="Sig_transdc_resp-reg_receiver"/>
</dbReference>
<dbReference type="EMBL" id="JAQNDK010000004">
    <property type="protein sequence ID" value="MDC0682715.1"/>
    <property type="molecule type" value="Genomic_DNA"/>
</dbReference>
<sequence>MSPQDDHHDGVLIVDDDSGFRAVVEELLQAFGYEVVCAENGAVALDLLRRGLRPSIILLDLMMPEINGWEFLALKRREPALADIPVAILSGVDSLEAKAATVDACALLKKPIDLDTLLAVVAKTR</sequence>